<dbReference type="GO" id="GO:0046872">
    <property type="term" value="F:metal ion binding"/>
    <property type="evidence" value="ECO:0007669"/>
    <property type="project" value="UniProtKB-KW"/>
</dbReference>
<feature type="repeat" description="WD" evidence="8">
    <location>
        <begin position="268"/>
        <end position="299"/>
    </location>
</feature>
<evidence type="ECO:0000256" key="9">
    <source>
        <dbReference type="PROSITE-ProRule" id="PRU00433"/>
    </source>
</evidence>
<dbReference type="GO" id="GO:0020037">
    <property type="term" value="F:heme binding"/>
    <property type="evidence" value="ECO:0007669"/>
    <property type="project" value="InterPro"/>
</dbReference>
<keyword evidence="10" id="KW-0732">Signal</keyword>
<feature type="repeat" description="WD" evidence="8">
    <location>
        <begin position="142"/>
        <end position="182"/>
    </location>
</feature>
<dbReference type="InterPro" id="IPR009056">
    <property type="entry name" value="Cyt_c-like_dom"/>
</dbReference>
<dbReference type="STRING" id="1379903.ATO8_04091"/>
<evidence type="ECO:0000259" key="11">
    <source>
        <dbReference type="PROSITE" id="PS51007"/>
    </source>
</evidence>
<gene>
    <name evidence="12" type="ORF">ATO8_04091</name>
</gene>
<dbReference type="eggNOG" id="COG2319">
    <property type="taxonomic scope" value="Bacteria"/>
</dbReference>
<dbReference type="SMART" id="SM00320">
    <property type="entry name" value="WD40"/>
    <property type="match status" value="7"/>
</dbReference>
<dbReference type="Gene3D" id="2.130.10.10">
    <property type="entry name" value="YVTN repeat-like/Quinoprotein amine dehydrogenase"/>
    <property type="match status" value="2"/>
</dbReference>
<reference evidence="12 13" key="1">
    <citation type="journal article" date="2014" name="Antonie Van Leeuwenhoek">
        <title>Roseivivax atlanticus sp. nov., isolated from surface seawater of the Atlantic Ocean.</title>
        <authorList>
            <person name="Li G."/>
            <person name="Lai Q."/>
            <person name="Liu X."/>
            <person name="Sun F."/>
            <person name="Shao Z."/>
        </authorList>
    </citation>
    <scope>NUCLEOTIDE SEQUENCE [LARGE SCALE GENOMIC DNA]</scope>
    <source>
        <strain evidence="12 13">22II-s10s</strain>
    </source>
</reference>
<dbReference type="SUPFAM" id="SSF46626">
    <property type="entry name" value="Cytochrome c"/>
    <property type="match status" value="1"/>
</dbReference>
<organism evidence="12 13">
    <name type="scientific">Roseivivax marinus</name>
    <dbReference type="NCBI Taxonomy" id="1379903"/>
    <lineage>
        <taxon>Bacteria</taxon>
        <taxon>Pseudomonadati</taxon>
        <taxon>Pseudomonadota</taxon>
        <taxon>Alphaproteobacteria</taxon>
        <taxon>Rhodobacterales</taxon>
        <taxon>Roseobacteraceae</taxon>
        <taxon>Roseivivax</taxon>
    </lineage>
</organism>
<keyword evidence="6" id="KW-0249">Electron transport</keyword>
<dbReference type="PROSITE" id="PS51007">
    <property type="entry name" value="CYTC"/>
    <property type="match status" value="1"/>
</dbReference>
<dbReference type="Pfam" id="PF00034">
    <property type="entry name" value="Cytochrom_C"/>
    <property type="match status" value="1"/>
</dbReference>
<dbReference type="EMBL" id="AQQW01000002">
    <property type="protein sequence ID" value="ETW14042.1"/>
    <property type="molecule type" value="Genomic_DNA"/>
</dbReference>
<keyword evidence="5" id="KW-0677">Repeat</keyword>
<feature type="chain" id="PRO_5004842266" description="Cytochrome c domain-containing protein" evidence="10">
    <location>
        <begin position="21"/>
        <end position="428"/>
    </location>
</feature>
<name>W4HMQ2_9RHOB</name>
<dbReference type="CDD" id="cd00200">
    <property type="entry name" value="WD40"/>
    <property type="match status" value="1"/>
</dbReference>
<accession>W4HMQ2</accession>
<evidence type="ECO:0000313" key="13">
    <source>
        <dbReference type="Proteomes" id="UP000019063"/>
    </source>
</evidence>
<evidence type="ECO:0000256" key="8">
    <source>
        <dbReference type="PROSITE-ProRule" id="PRU00221"/>
    </source>
</evidence>
<dbReference type="PATRIC" id="fig|1317118.6.peg.847"/>
<evidence type="ECO:0000313" key="12">
    <source>
        <dbReference type="EMBL" id="ETW14042.1"/>
    </source>
</evidence>
<dbReference type="InterPro" id="IPR020472">
    <property type="entry name" value="WD40_PAC1"/>
</dbReference>
<dbReference type="InterPro" id="IPR001680">
    <property type="entry name" value="WD40_rpt"/>
</dbReference>
<evidence type="ECO:0000256" key="10">
    <source>
        <dbReference type="SAM" id="SignalP"/>
    </source>
</evidence>
<feature type="repeat" description="WD" evidence="8">
    <location>
        <begin position="102"/>
        <end position="141"/>
    </location>
</feature>
<evidence type="ECO:0000256" key="1">
    <source>
        <dbReference type="ARBA" id="ARBA00022448"/>
    </source>
</evidence>
<dbReference type="PANTHER" id="PTHR19879">
    <property type="entry name" value="TRANSCRIPTION INITIATION FACTOR TFIID"/>
    <property type="match status" value="1"/>
</dbReference>
<dbReference type="InterPro" id="IPR036909">
    <property type="entry name" value="Cyt_c-like_dom_sf"/>
</dbReference>
<feature type="repeat" description="WD" evidence="8">
    <location>
        <begin position="63"/>
        <end position="93"/>
    </location>
</feature>
<feature type="repeat" description="WD" evidence="8">
    <location>
        <begin position="25"/>
        <end position="56"/>
    </location>
</feature>
<protein>
    <recommendedName>
        <fullName evidence="11">Cytochrome c domain-containing protein</fullName>
    </recommendedName>
</protein>
<feature type="domain" description="Cytochrome c" evidence="11">
    <location>
        <begin position="322"/>
        <end position="424"/>
    </location>
</feature>
<evidence type="ECO:0000256" key="6">
    <source>
        <dbReference type="ARBA" id="ARBA00022982"/>
    </source>
</evidence>
<feature type="signal peptide" evidence="10">
    <location>
        <begin position="1"/>
        <end position="20"/>
    </location>
</feature>
<proteinExistence type="predicted"/>
<evidence type="ECO:0000256" key="5">
    <source>
        <dbReference type="ARBA" id="ARBA00022737"/>
    </source>
</evidence>
<dbReference type="PROSITE" id="PS50294">
    <property type="entry name" value="WD_REPEATS_REGION"/>
    <property type="match status" value="2"/>
</dbReference>
<dbReference type="AlphaFoldDB" id="W4HMQ2"/>
<dbReference type="PANTHER" id="PTHR19879:SF9">
    <property type="entry name" value="TRANSCRIPTION INITIATION FACTOR TFIID SUBUNIT 5"/>
    <property type="match status" value="1"/>
</dbReference>
<dbReference type="InterPro" id="IPR015943">
    <property type="entry name" value="WD40/YVTN_repeat-like_dom_sf"/>
</dbReference>
<dbReference type="eggNOG" id="COG3474">
    <property type="taxonomic scope" value="Bacteria"/>
</dbReference>
<keyword evidence="4 9" id="KW-0479">Metal-binding</keyword>
<dbReference type="PRINTS" id="PR00604">
    <property type="entry name" value="CYTCHRMECIAB"/>
</dbReference>
<keyword evidence="2 8" id="KW-0853">WD repeat</keyword>
<keyword evidence="13" id="KW-1185">Reference proteome</keyword>
<evidence type="ECO:0000256" key="3">
    <source>
        <dbReference type="ARBA" id="ARBA00022617"/>
    </source>
</evidence>
<dbReference type="InterPro" id="IPR002327">
    <property type="entry name" value="Cyt_c_1A/1B"/>
</dbReference>
<sequence length="428" mass="44193">MIRGALALAAGLSAAGAAGADPLLLEGHGGPVMDVTVAPDGQVATASFDNSVGLWNGAEPRWLEGHDAAVNAVAFLPGGGLASAADDFDVILWRDGAPISRLEGHAGKVMALAPEGERVASASWDGSARLWSAADGTLLQEFDGHDGPVNDVAFLDAGTLLTASADGTVRVWDAAAGTEARQIVTGGFGVNRMALAPDGAWLAYGTVDGTARVLDTATGDEIADLSAGRRPILALTVSPDGSHLAIGNGEGHILVARTGDWSVLHDFRATDRGPIWSLDFAPDGARLYAAGLDAAVHVWPLADLDAQDAMSTADAAFLTDPATVPNGERQFKRKCSVCHTLTGDGARRAGPTLAGLFGRPAGAIADYPYSDALADSDVTWTAETVSALFEIGPAHYVPGTKMPMQRIAGAEDRADLIDYLRRETAPKE</sequence>
<dbReference type="PRINTS" id="PR00320">
    <property type="entry name" value="GPROTEINBRPT"/>
</dbReference>
<keyword evidence="3 9" id="KW-0349">Heme</keyword>
<dbReference type="PROSITE" id="PS50082">
    <property type="entry name" value="WD_REPEATS_2"/>
    <property type="match status" value="5"/>
</dbReference>
<dbReference type="InterPro" id="IPR036322">
    <property type="entry name" value="WD40_repeat_dom_sf"/>
</dbReference>
<dbReference type="Proteomes" id="UP000019063">
    <property type="component" value="Unassembled WGS sequence"/>
</dbReference>
<dbReference type="Gene3D" id="1.10.760.10">
    <property type="entry name" value="Cytochrome c-like domain"/>
    <property type="match status" value="1"/>
</dbReference>
<dbReference type="SUPFAM" id="SSF50978">
    <property type="entry name" value="WD40 repeat-like"/>
    <property type="match status" value="1"/>
</dbReference>
<evidence type="ECO:0000256" key="2">
    <source>
        <dbReference type="ARBA" id="ARBA00022574"/>
    </source>
</evidence>
<dbReference type="RefSeq" id="WP_043842274.1">
    <property type="nucleotide sequence ID" value="NZ_AQQW01000002.1"/>
</dbReference>
<keyword evidence="7 9" id="KW-0408">Iron</keyword>
<evidence type="ECO:0000256" key="4">
    <source>
        <dbReference type="ARBA" id="ARBA00022723"/>
    </source>
</evidence>
<keyword evidence="1" id="KW-0813">Transport</keyword>
<evidence type="ECO:0000256" key="7">
    <source>
        <dbReference type="ARBA" id="ARBA00023004"/>
    </source>
</evidence>
<dbReference type="GO" id="GO:0009055">
    <property type="term" value="F:electron transfer activity"/>
    <property type="evidence" value="ECO:0007669"/>
    <property type="project" value="InterPro"/>
</dbReference>
<dbReference type="Pfam" id="PF00400">
    <property type="entry name" value="WD40"/>
    <property type="match status" value="6"/>
</dbReference>
<comment type="caution">
    <text evidence="12">The sequence shown here is derived from an EMBL/GenBank/DDBJ whole genome shotgun (WGS) entry which is preliminary data.</text>
</comment>